<accession>A0A2S9YHE4</accession>
<proteinExistence type="predicted"/>
<gene>
    <name evidence="1" type="ORF">ENSA5_06930</name>
</gene>
<evidence type="ECO:0000313" key="1">
    <source>
        <dbReference type="EMBL" id="PRQ04527.1"/>
    </source>
</evidence>
<keyword evidence="2" id="KW-1185">Reference proteome</keyword>
<sequence length="50" mass="5453">MDEGQEVELAEADEELLRVGADRAERGDAGLACERVRRRSSSAKDYVSVG</sequence>
<dbReference type="Proteomes" id="UP000237968">
    <property type="component" value="Unassembled WGS sequence"/>
</dbReference>
<protein>
    <submittedName>
        <fullName evidence="1">Uncharacterized protein</fullName>
    </submittedName>
</protein>
<dbReference type="AlphaFoldDB" id="A0A2S9YHE4"/>
<dbReference type="RefSeq" id="WP_181197332.1">
    <property type="nucleotide sequence ID" value="NZ_PVNK01000036.1"/>
</dbReference>
<evidence type="ECO:0000313" key="2">
    <source>
        <dbReference type="Proteomes" id="UP000237968"/>
    </source>
</evidence>
<dbReference type="EMBL" id="PVNK01000036">
    <property type="protein sequence ID" value="PRQ04527.1"/>
    <property type="molecule type" value="Genomic_DNA"/>
</dbReference>
<organism evidence="1 2">
    <name type="scientific">Enhygromyxa salina</name>
    <dbReference type="NCBI Taxonomy" id="215803"/>
    <lineage>
        <taxon>Bacteria</taxon>
        <taxon>Pseudomonadati</taxon>
        <taxon>Myxococcota</taxon>
        <taxon>Polyangia</taxon>
        <taxon>Nannocystales</taxon>
        <taxon>Nannocystaceae</taxon>
        <taxon>Enhygromyxa</taxon>
    </lineage>
</organism>
<reference evidence="1 2" key="1">
    <citation type="submission" date="2018-03" db="EMBL/GenBank/DDBJ databases">
        <title>Draft Genome Sequences of the Obligatory Marine Myxobacteria Enhygromyxa salina SWB005.</title>
        <authorList>
            <person name="Poehlein A."/>
            <person name="Moghaddam J.A."/>
            <person name="Harms H."/>
            <person name="Alanjari M."/>
            <person name="Koenig G.M."/>
            <person name="Daniel R."/>
            <person name="Schaeberle T.F."/>
        </authorList>
    </citation>
    <scope>NUCLEOTIDE SEQUENCE [LARGE SCALE GENOMIC DNA]</scope>
    <source>
        <strain evidence="1 2">SWB005</strain>
    </source>
</reference>
<name>A0A2S9YHE4_9BACT</name>
<comment type="caution">
    <text evidence="1">The sequence shown here is derived from an EMBL/GenBank/DDBJ whole genome shotgun (WGS) entry which is preliminary data.</text>
</comment>